<name>A0AAE1T7N5_9LAMI</name>
<dbReference type="AlphaFoldDB" id="A0AAE1T7N5"/>
<reference evidence="1" key="1">
    <citation type="submission" date="2020-06" db="EMBL/GenBank/DDBJ databases">
        <authorList>
            <person name="Li T."/>
            <person name="Hu X."/>
            <person name="Zhang T."/>
            <person name="Song X."/>
            <person name="Zhang H."/>
            <person name="Dai N."/>
            <person name="Sheng W."/>
            <person name="Hou X."/>
            <person name="Wei L."/>
        </authorList>
    </citation>
    <scope>NUCLEOTIDE SEQUENCE</scope>
    <source>
        <strain evidence="1">K16</strain>
        <tissue evidence="1">Leaf</tissue>
    </source>
</reference>
<dbReference type="InterPro" id="IPR004242">
    <property type="entry name" value="Transposase_21"/>
</dbReference>
<protein>
    <submittedName>
        <fullName evidence="1">Uncharacterized protein</fullName>
    </submittedName>
</protein>
<dbReference type="Pfam" id="PF02992">
    <property type="entry name" value="Transposase_21"/>
    <property type="match status" value="1"/>
</dbReference>
<accession>A0AAE1T7N5</accession>
<evidence type="ECO:0000313" key="1">
    <source>
        <dbReference type="EMBL" id="KAK4383519.1"/>
    </source>
</evidence>
<dbReference type="PANTHER" id="PTHR10775">
    <property type="entry name" value="OS08G0208400 PROTEIN"/>
    <property type="match status" value="1"/>
</dbReference>
<evidence type="ECO:0000313" key="2">
    <source>
        <dbReference type="Proteomes" id="UP001289374"/>
    </source>
</evidence>
<keyword evidence="2" id="KW-1185">Reference proteome</keyword>
<dbReference type="Proteomes" id="UP001289374">
    <property type="component" value="Unassembled WGS sequence"/>
</dbReference>
<dbReference type="PANTHER" id="PTHR10775:SF166">
    <property type="entry name" value="OS04G0146034 PROTEIN"/>
    <property type="match status" value="1"/>
</dbReference>
<organism evidence="1 2">
    <name type="scientific">Sesamum angolense</name>
    <dbReference type="NCBI Taxonomy" id="2727404"/>
    <lineage>
        <taxon>Eukaryota</taxon>
        <taxon>Viridiplantae</taxon>
        <taxon>Streptophyta</taxon>
        <taxon>Embryophyta</taxon>
        <taxon>Tracheophyta</taxon>
        <taxon>Spermatophyta</taxon>
        <taxon>Magnoliopsida</taxon>
        <taxon>eudicotyledons</taxon>
        <taxon>Gunneridae</taxon>
        <taxon>Pentapetalae</taxon>
        <taxon>asterids</taxon>
        <taxon>lamiids</taxon>
        <taxon>Lamiales</taxon>
        <taxon>Pedaliaceae</taxon>
        <taxon>Sesamum</taxon>
    </lineage>
</organism>
<sequence>MFMHSKYMFVTMVIPVTFNPKRLIDVYLEPLIEELLQLWHVGVRTYDHPTDKAFMMQAALMWTVNDLPAYGMAFGWSTAGVMGCPICMDDIRAFYLQHSRKACYFDCHRQFLLEHHSYQRNKKVFTKNRV</sequence>
<proteinExistence type="predicted"/>
<reference evidence="1" key="2">
    <citation type="journal article" date="2024" name="Plant">
        <title>Genomic evolution and insights into agronomic trait innovations of Sesamum species.</title>
        <authorList>
            <person name="Miao H."/>
            <person name="Wang L."/>
            <person name="Qu L."/>
            <person name="Liu H."/>
            <person name="Sun Y."/>
            <person name="Le M."/>
            <person name="Wang Q."/>
            <person name="Wei S."/>
            <person name="Zheng Y."/>
            <person name="Lin W."/>
            <person name="Duan Y."/>
            <person name="Cao H."/>
            <person name="Xiong S."/>
            <person name="Wang X."/>
            <person name="Wei L."/>
            <person name="Li C."/>
            <person name="Ma Q."/>
            <person name="Ju M."/>
            <person name="Zhao R."/>
            <person name="Li G."/>
            <person name="Mu C."/>
            <person name="Tian Q."/>
            <person name="Mei H."/>
            <person name="Zhang T."/>
            <person name="Gao T."/>
            <person name="Zhang H."/>
        </authorList>
    </citation>
    <scope>NUCLEOTIDE SEQUENCE</scope>
    <source>
        <strain evidence="1">K16</strain>
    </source>
</reference>
<comment type="caution">
    <text evidence="1">The sequence shown here is derived from an EMBL/GenBank/DDBJ whole genome shotgun (WGS) entry which is preliminary data.</text>
</comment>
<gene>
    <name evidence="1" type="ORF">Sango_2724300</name>
</gene>
<dbReference type="EMBL" id="JACGWL010000555">
    <property type="protein sequence ID" value="KAK4383519.1"/>
    <property type="molecule type" value="Genomic_DNA"/>
</dbReference>